<dbReference type="EMBL" id="CH476639">
    <property type="protein sequence ID" value="EDN96049.1"/>
    <property type="molecule type" value="Genomic_DNA"/>
</dbReference>
<organism evidence="2 3">
    <name type="scientific">Sclerotinia sclerotiorum (strain ATCC 18683 / 1980 / Ss-1)</name>
    <name type="common">White mold</name>
    <name type="synonym">Whetzelinia sclerotiorum</name>
    <dbReference type="NCBI Taxonomy" id="665079"/>
    <lineage>
        <taxon>Eukaryota</taxon>
        <taxon>Fungi</taxon>
        <taxon>Dikarya</taxon>
        <taxon>Ascomycota</taxon>
        <taxon>Pezizomycotina</taxon>
        <taxon>Leotiomycetes</taxon>
        <taxon>Helotiales</taxon>
        <taxon>Sclerotiniaceae</taxon>
        <taxon>Sclerotinia</taxon>
    </lineage>
</organism>
<sequence>MAKTMPTRSASKKDKPEFAVVQPNKNHGFQRSSKVERVKSKNQKERHLWADEAFLIGRDVGRPGDKAMTQEIRASRGDNAPAESLGDLTKQK</sequence>
<dbReference type="InParanoid" id="A7F2V7"/>
<name>A7F2V7_SCLS1</name>
<keyword evidence="3" id="KW-1185">Reference proteome</keyword>
<evidence type="ECO:0000313" key="2">
    <source>
        <dbReference type="EMBL" id="EDN96049.1"/>
    </source>
</evidence>
<feature type="region of interest" description="Disordered" evidence="1">
    <location>
        <begin position="24"/>
        <end position="43"/>
    </location>
</feature>
<dbReference type="HOGENOM" id="CLU_2414626_0_0_1"/>
<feature type="region of interest" description="Disordered" evidence="1">
    <location>
        <begin position="59"/>
        <end position="92"/>
    </location>
</feature>
<dbReference type="AlphaFoldDB" id="A7F2V7"/>
<accession>A7F2V7</accession>
<dbReference type="RefSeq" id="XP_001587225.1">
    <property type="nucleotide sequence ID" value="XM_001587175.1"/>
</dbReference>
<dbReference type="KEGG" id="ssl:SS1G_12255"/>
<evidence type="ECO:0000256" key="1">
    <source>
        <dbReference type="SAM" id="MobiDB-lite"/>
    </source>
</evidence>
<feature type="compositionally biased region" description="Basic and acidic residues" evidence="1">
    <location>
        <begin position="33"/>
        <end position="43"/>
    </location>
</feature>
<dbReference type="GeneID" id="5483249"/>
<evidence type="ECO:0000313" key="3">
    <source>
        <dbReference type="Proteomes" id="UP000001312"/>
    </source>
</evidence>
<gene>
    <name evidence="2" type="ORF">SS1G_12255</name>
</gene>
<dbReference type="Proteomes" id="UP000001312">
    <property type="component" value="Unassembled WGS sequence"/>
</dbReference>
<reference evidence="3" key="1">
    <citation type="journal article" date="2011" name="PLoS Genet.">
        <title>Genomic analysis of the necrotrophic fungal pathogens Sclerotinia sclerotiorum and Botrytis cinerea.</title>
        <authorList>
            <person name="Amselem J."/>
            <person name="Cuomo C.A."/>
            <person name="van Kan J.A."/>
            <person name="Viaud M."/>
            <person name="Benito E.P."/>
            <person name="Couloux A."/>
            <person name="Coutinho P.M."/>
            <person name="de Vries R.P."/>
            <person name="Dyer P.S."/>
            <person name="Fillinger S."/>
            <person name="Fournier E."/>
            <person name="Gout L."/>
            <person name="Hahn M."/>
            <person name="Kohn L."/>
            <person name="Lapalu N."/>
            <person name="Plummer K.M."/>
            <person name="Pradier J.M."/>
            <person name="Quevillon E."/>
            <person name="Sharon A."/>
            <person name="Simon A."/>
            <person name="ten Have A."/>
            <person name="Tudzynski B."/>
            <person name="Tudzynski P."/>
            <person name="Wincker P."/>
            <person name="Andrew M."/>
            <person name="Anthouard V."/>
            <person name="Beever R.E."/>
            <person name="Beffa R."/>
            <person name="Benoit I."/>
            <person name="Bouzid O."/>
            <person name="Brault B."/>
            <person name="Chen Z."/>
            <person name="Choquer M."/>
            <person name="Collemare J."/>
            <person name="Cotton P."/>
            <person name="Danchin E.G."/>
            <person name="Da Silva C."/>
            <person name="Gautier A."/>
            <person name="Giraud C."/>
            <person name="Giraud T."/>
            <person name="Gonzalez C."/>
            <person name="Grossetete S."/>
            <person name="Guldener U."/>
            <person name="Henrissat B."/>
            <person name="Howlett B.J."/>
            <person name="Kodira C."/>
            <person name="Kretschmer M."/>
            <person name="Lappartient A."/>
            <person name="Leroch M."/>
            <person name="Levis C."/>
            <person name="Mauceli E."/>
            <person name="Neuveglise C."/>
            <person name="Oeser B."/>
            <person name="Pearson M."/>
            <person name="Poulain J."/>
            <person name="Poussereau N."/>
            <person name="Quesneville H."/>
            <person name="Rascle C."/>
            <person name="Schumacher J."/>
            <person name="Segurens B."/>
            <person name="Sexton A."/>
            <person name="Silva E."/>
            <person name="Sirven C."/>
            <person name="Soanes D.M."/>
            <person name="Talbot N.J."/>
            <person name="Templeton M."/>
            <person name="Yandava C."/>
            <person name="Yarden O."/>
            <person name="Zeng Q."/>
            <person name="Rollins J.A."/>
            <person name="Lebrun M.H."/>
            <person name="Dickman M."/>
        </authorList>
    </citation>
    <scope>NUCLEOTIDE SEQUENCE [LARGE SCALE GENOMIC DNA]</scope>
    <source>
        <strain evidence="3">ATCC 18683 / 1980 / Ss-1</strain>
    </source>
</reference>
<protein>
    <submittedName>
        <fullName evidence="2">Uncharacterized protein</fullName>
    </submittedName>
</protein>
<proteinExistence type="predicted"/>